<dbReference type="Gene3D" id="3.30.160.60">
    <property type="entry name" value="Classic Zinc Finger"/>
    <property type="match status" value="3"/>
</dbReference>
<keyword evidence="2" id="KW-0479">Metal-binding</keyword>
<dbReference type="SUPFAM" id="SSF57667">
    <property type="entry name" value="beta-beta-alpha zinc fingers"/>
    <property type="match status" value="3"/>
</dbReference>
<dbReference type="FunFam" id="3.30.160.60:FF:000358">
    <property type="entry name" value="zinc finger protein 24"/>
    <property type="match status" value="1"/>
</dbReference>
<evidence type="ECO:0000313" key="10">
    <source>
        <dbReference type="Proteomes" id="UP000326759"/>
    </source>
</evidence>
<evidence type="ECO:0000256" key="5">
    <source>
        <dbReference type="ARBA" id="ARBA00022833"/>
    </source>
</evidence>
<evidence type="ECO:0000256" key="1">
    <source>
        <dbReference type="ARBA" id="ARBA00004123"/>
    </source>
</evidence>
<dbReference type="GO" id="GO:0005634">
    <property type="term" value="C:nucleus"/>
    <property type="evidence" value="ECO:0007669"/>
    <property type="project" value="UniProtKB-SubCell"/>
</dbReference>
<dbReference type="GO" id="GO:0008270">
    <property type="term" value="F:zinc ion binding"/>
    <property type="evidence" value="ECO:0007669"/>
    <property type="project" value="UniProtKB-KW"/>
</dbReference>
<keyword evidence="5" id="KW-0862">Zinc</keyword>
<feature type="domain" description="C2H2-type" evidence="8">
    <location>
        <begin position="125"/>
        <end position="152"/>
    </location>
</feature>
<dbReference type="OrthoDB" id="8922241at2759"/>
<comment type="subcellular location">
    <subcellularLocation>
        <location evidence="1">Nucleus</location>
    </subcellularLocation>
</comment>
<dbReference type="Pfam" id="PF13894">
    <property type="entry name" value="zf-C2H2_4"/>
    <property type="match status" value="1"/>
</dbReference>
<keyword evidence="4 7" id="KW-0863">Zinc-finger</keyword>
<proteinExistence type="predicted"/>
<dbReference type="InterPro" id="IPR013087">
    <property type="entry name" value="Znf_C2H2_type"/>
</dbReference>
<comment type="caution">
    <text evidence="9">The sequence shown here is derived from an EMBL/GenBank/DDBJ whole genome shotgun (WGS) entry which is preliminary data.</text>
</comment>
<dbReference type="AlphaFoldDB" id="A0A5N5SZN8"/>
<organism evidence="9 10">
    <name type="scientific">Armadillidium nasatum</name>
    <dbReference type="NCBI Taxonomy" id="96803"/>
    <lineage>
        <taxon>Eukaryota</taxon>
        <taxon>Metazoa</taxon>
        <taxon>Ecdysozoa</taxon>
        <taxon>Arthropoda</taxon>
        <taxon>Crustacea</taxon>
        <taxon>Multicrustacea</taxon>
        <taxon>Malacostraca</taxon>
        <taxon>Eumalacostraca</taxon>
        <taxon>Peracarida</taxon>
        <taxon>Isopoda</taxon>
        <taxon>Oniscidea</taxon>
        <taxon>Crinocheta</taxon>
        <taxon>Armadillidiidae</taxon>
        <taxon>Armadillidium</taxon>
    </lineage>
</organism>
<reference evidence="9 10" key="1">
    <citation type="journal article" date="2019" name="PLoS Biol.">
        <title>Sex chromosomes control vertical transmission of feminizing Wolbachia symbionts in an isopod.</title>
        <authorList>
            <person name="Becking T."/>
            <person name="Chebbi M.A."/>
            <person name="Giraud I."/>
            <person name="Moumen B."/>
            <person name="Laverre T."/>
            <person name="Caubet Y."/>
            <person name="Peccoud J."/>
            <person name="Gilbert C."/>
            <person name="Cordaux R."/>
        </authorList>
    </citation>
    <scope>NUCLEOTIDE SEQUENCE [LARGE SCALE GENOMIC DNA]</scope>
    <source>
        <strain evidence="9">ANa2</strain>
        <tissue evidence="9">Whole body excluding digestive tract and cuticle</tissue>
    </source>
</reference>
<dbReference type="EMBL" id="SEYY01017201">
    <property type="protein sequence ID" value="KAB7499693.1"/>
    <property type="molecule type" value="Genomic_DNA"/>
</dbReference>
<evidence type="ECO:0000313" key="9">
    <source>
        <dbReference type="EMBL" id="KAB7499693.1"/>
    </source>
</evidence>
<evidence type="ECO:0000256" key="6">
    <source>
        <dbReference type="ARBA" id="ARBA00023242"/>
    </source>
</evidence>
<dbReference type="PROSITE" id="PS50157">
    <property type="entry name" value="ZINC_FINGER_C2H2_2"/>
    <property type="match status" value="3"/>
</dbReference>
<feature type="domain" description="C2H2-type" evidence="8">
    <location>
        <begin position="153"/>
        <end position="179"/>
    </location>
</feature>
<dbReference type="PANTHER" id="PTHR24394">
    <property type="entry name" value="ZINC FINGER PROTEIN"/>
    <property type="match status" value="1"/>
</dbReference>
<dbReference type="Proteomes" id="UP000326759">
    <property type="component" value="Unassembled WGS sequence"/>
</dbReference>
<dbReference type="SMART" id="SM00355">
    <property type="entry name" value="ZnF_C2H2"/>
    <property type="match status" value="4"/>
</dbReference>
<dbReference type="PROSITE" id="PS00028">
    <property type="entry name" value="ZINC_FINGER_C2H2_1"/>
    <property type="match status" value="3"/>
</dbReference>
<dbReference type="Pfam" id="PF00096">
    <property type="entry name" value="zf-C2H2"/>
    <property type="match status" value="1"/>
</dbReference>
<evidence type="ECO:0000256" key="4">
    <source>
        <dbReference type="ARBA" id="ARBA00022771"/>
    </source>
</evidence>
<feature type="domain" description="C2H2-type" evidence="8">
    <location>
        <begin position="72"/>
        <end position="99"/>
    </location>
</feature>
<dbReference type="FunFam" id="3.30.160.60:FF:000624">
    <property type="entry name" value="zinc finger protein 697"/>
    <property type="match status" value="1"/>
</dbReference>
<dbReference type="GO" id="GO:0000981">
    <property type="term" value="F:DNA-binding transcription factor activity, RNA polymerase II-specific"/>
    <property type="evidence" value="ECO:0007669"/>
    <property type="project" value="TreeGrafter"/>
</dbReference>
<gene>
    <name evidence="9" type="primary">Zfp28</name>
    <name evidence="9" type="ORF">Anas_14188</name>
</gene>
<keyword evidence="3" id="KW-0677">Repeat</keyword>
<evidence type="ECO:0000256" key="7">
    <source>
        <dbReference type="PROSITE-ProRule" id="PRU00042"/>
    </source>
</evidence>
<sequence>MYGNIIIVKFIGQEKKWTENLEDIFPSSEIRQYDTLEGVRLYCCPHCSYESRTSLANVQRHVKYKHTKEKNFCCSFCPKRFVDKISMERHKRIHTGEKPFQCHSHNSFGAVKRHIKYKHTGEKPFTCSICQMNFTEKCKLNQHTRTHTGEKPFQCDICLKGFGQSFQLKVHMYNHHEGK</sequence>
<dbReference type="InterPro" id="IPR036236">
    <property type="entry name" value="Znf_C2H2_sf"/>
</dbReference>
<evidence type="ECO:0000259" key="8">
    <source>
        <dbReference type="PROSITE" id="PS50157"/>
    </source>
</evidence>
<dbReference type="FunFam" id="3.30.160.60:FF:000446">
    <property type="entry name" value="Zinc finger protein"/>
    <property type="match status" value="1"/>
</dbReference>
<protein>
    <submittedName>
        <fullName evidence="9">Zinc finger protein 28</fullName>
    </submittedName>
</protein>
<evidence type="ECO:0000256" key="3">
    <source>
        <dbReference type="ARBA" id="ARBA00022737"/>
    </source>
</evidence>
<dbReference type="PANTHER" id="PTHR24394:SF29">
    <property type="entry name" value="MYONEURIN"/>
    <property type="match status" value="1"/>
</dbReference>
<keyword evidence="6" id="KW-0539">Nucleus</keyword>
<accession>A0A5N5SZN8</accession>
<name>A0A5N5SZN8_9CRUS</name>
<keyword evidence="10" id="KW-1185">Reference proteome</keyword>
<evidence type="ECO:0000256" key="2">
    <source>
        <dbReference type="ARBA" id="ARBA00022723"/>
    </source>
</evidence>